<protein>
    <submittedName>
        <fullName evidence="1">Uncharacterized protein</fullName>
    </submittedName>
</protein>
<proteinExistence type="predicted"/>
<dbReference type="AlphaFoldDB" id="A0A0F9L8E6"/>
<dbReference type="EMBL" id="LAZR01007671">
    <property type="protein sequence ID" value="KKM83716.1"/>
    <property type="molecule type" value="Genomic_DNA"/>
</dbReference>
<sequence>MLPKLFGFFSKPKNDVRTQLNLIRTNLFNGTVEVASNLGLIKDKKQLEEFASRLASFINALTGAEHEGVALPVGFDWRADWDSSKAVDATEAMLTVPGLLAHAVSKKFSYKETVDFVLAHFNDSEKLLQLLRKEREAG</sequence>
<comment type="caution">
    <text evidence="1">The sequence shown here is derived from an EMBL/GenBank/DDBJ whole genome shotgun (WGS) entry which is preliminary data.</text>
</comment>
<name>A0A0F9L8E6_9ZZZZ</name>
<evidence type="ECO:0000313" key="1">
    <source>
        <dbReference type="EMBL" id="KKM83716.1"/>
    </source>
</evidence>
<gene>
    <name evidence="1" type="ORF">LCGC14_1306430</name>
</gene>
<accession>A0A0F9L8E6</accession>
<organism evidence="1">
    <name type="scientific">marine sediment metagenome</name>
    <dbReference type="NCBI Taxonomy" id="412755"/>
    <lineage>
        <taxon>unclassified sequences</taxon>
        <taxon>metagenomes</taxon>
        <taxon>ecological metagenomes</taxon>
    </lineage>
</organism>
<reference evidence="1" key="1">
    <citation type="journal article" date="2015" name="Nature">
        <title>Complex archaea that bridge the gap between prokaryotes and eukaryotes.</title>
        <authorList>
            <person name="Spang A."/>
            <person name="Saw J.H."/>
            <person name="Jorgensen S.L."/>
            <person name="Zaremba-Niedzwiedzka K."/>
            <person name="Martijn J."/>
            <person name="Lind A.E."/>
            <person name="van Eijk R."/>
            <person name="Schleper C."/>
            <person name="Guy L."/>
            <person name="Ettema T.J."/>
        </authorList>
    </citation>
    <scope>NUCLEOTIDE SEQUENCE</scope>
</reference>